<proteinExistence type="predicted"/>
<dbReference type="EMBL" id="OX459948">
    <property type="protein sequence ID" value="CAI9155272.1"/>
    <property type="molecule type" value="Genomic_DNA"/>
</dbReference>
<accession>A0ABN8Y0Y4</accession>
<name>A0ABN8Y0Y4_RANTA</name>
<gene>
    <name evidence="1" type="ORF">MRATA1EN1_LOCUS4234</name>
</gene>
<evidence type="ECO:0000313" key="1">
    <source>
        <dbReference type="EMBL" id="CAI9155272.1"/>
    </source>
</evidence>
<evidence type="ECO:0000313" key="2">
    <source>
        <dbReference type="Proteomes" id="UP001176941"/>
    </source>
</evidence>
<sequence length="165" mass="18598">MVLRELNDLRVKLEVSRFWKATDLYGKEVVREQGVPVAGRRQPGALTRSLLQSLLGVPGGVTRCTFPRRWPPEDSRSRLPFHWRLPVYPQRMRPATGGEASAKSKVSPQCRQRPREPLSLARACASPGSNAPLARWCTLCQIATHGIHCPRLPRLELVAFTVWPE</sequence>
<protein>
    <submittedName>
        <fullName evidence="1">Uncharacterized protein</fullName>
    </submittedName>
</protein>
<organism evidence="1 2">
    <name type="scientific">Rangifer tarandus platyrhynchus</name>
    <name type="common">Svalbard reindeer</name>
    <dbReference type="NCBI Taxonomy" id="3082113"/>
    <lineage>
        <taxon>Eukaryota</taxon>
        <taxon>Metazoa</taxon>
        <taxon>Chordata</taxon>
        <taxon>Craniata</taxon>
        <taxon>Vertebrata</taxon>
        <taxon>Euteleostomi</taxon>
        <taxon>Mammalia</taxon>
        <taxon>Eutheria</taxon>
        <taxon>Laurasiatheria</taxon>
        <taxon>Artiodactyla</taxon>
        <taxon>Ruminantia</taxon>
        <taxon>Pecora</taxon>
        <taxon>Cervidae</taxon>
        <taxon>Odocoileinae</taxon>
        <taxon>Rangifer</taxon>
    </lineage>
</organism>
<reference evidence="1" key="1">
    <citation type="submission" date="2023-04" db="EMBL/GenBank/DDBJ databases">
        <authorList>
            <consortium name="ELIXIR-Norway"/>
        </authorList>
    </citation>
    <scope>NUCLEOTIDE SEQUENCE [LARGE SCALE GENOMIC DNA]</scope>
</reference>
<keyword evidence="2" id="KW-1185">Reference proteome</keyword>
<dbReference type="Proteomes" id="UP001176941">
    <property type="component" value="Chromosome 12"/>
</dbReference>